<dbReference type="OrthoDB" id="2605483at2759"/>
<evidence type="ECO:0000259" key="3">
    <source>
        <dbReference type="Pfam" id="PF20236"/>
    </source>
</evidence>
<dbReference type="STRING" id="945553.A0A0D2NJT3"/>
<feature type="region of interest" description="Disordered" evidence="1">
    <location>
        <begin position="210"/>
        <end position="251"/>
    </location>
</feature>
<organism evidence="4 5">
    <name type="scientific">Hypholoma sublateritium (strain FD-334 SS-4)</name>
    <dbReference type="NCBI Taxonomy" id="945553"/>
    <lineage>
        <taxon>Eukaryota</taxon>
        <taxon>Fungi</taxon>
        <taxon>Dikarya</taxon>
        <taxon>Basidiomycota</taxon>
        <taxon>Agaricomycotina</taxon>
        <taxon>Agaricomycetes</taxon>
        <taxon>Agaricomycetidae</taxon>
        <taxon>Agaricales</taxon>
        <taxon>Agaricineae</taxon>
        <taxon>Strophariaceae</taxon>
        <taxon>Hypholoma</taxon>
    </lineage>
</organism>
<feature type="compositionally biased region" description="Polar residues" evidence="1">
    <location>
        <begin position="215"/>
        <end position="236"/>
    </location>
</feature>
<feature type="compositionally biased region" description="Polar residues" evidence="1">
    <location>
        <begin position="242"/>
        <end position="251"/>
    </location>
</feature>
<accession>A0A0D2NJT3</accession>
<keyword evidence="2" id="KW-0472">Membrane</keyword>
<evidence type="ECO:0000313" key="5">
    <source>
        <dbReference type="Proteomes" id="UP000054270"/>
    </source>
</evidence>
<dbReference type="Proteomes" id="UP000054270">
    <property type="component" value="Unassembled WGS sequence"/>
</dbReference>
<dbReference type="AlphaFoldDB" id="A0A0D2NJT3"/>
<feature type="domain" description="DUF6593" evidence="3">
    <location>
        <begin position="10"/>
        <end position="203"/>
    </location>
</feature>
<evidence type="ECO:0000256" key="2">
    <source>
        <dbReference type="SAM" id="Phobius"/>
    </source>
</evidence>
<proteinExistence type="predicted"/>
<keyword evidence="2" id="KW-1133">Transmembrane helix</keyword>
<reference evidence="5" key="1">
    <citation type="submission" date="2014-04" db="EMBL/GenBank/DDBJ databases">
        <title>Evolutionary Origins and Diversification of the Mycorrhizal Mutualists.</title>
        <authorList>
            <consortium name="DOE Joint Genome Institute"/>
            <consortium name="Mycorrhizal Genomics Consortium"/>
            <person name="Kohler A."/>
            <person name="Kuo A."/>
            <person name="Nagy L.G."/>
            <person name="Floudas D."/>
            <person name="Copeland A."/>
            <person name="Barry K.W."/>
            <person name="Cichocki N."/>
            <person name="Veneault-Fourrey C."/>
            <person name="LaButti K."/>
            <person name="Lindquist E.A."/>
            <person name="Lipzen A."/>
            <person name="Lundell T."/>
            <person name="Morin E."/>
            <person name="Murat C."/>
            <person name="Riley R."/>
            <person name="Ohm R."/>
            <person name="Sun H."/>
            <person name="Tunlid A."/>
            <person name="Henrissat B."/>
            <person name="Grigoriev I.V."/>
            <person name="Hibbett D.S."/>
            <person name="Martin F."/>
        </authorList>
    </citation>
    <scope>NUCLEOTIDE SEQUENCE [LARGE SCALE GENOMIC DNA]</scope>
    <source>
        <strain evidence="5">FD-334 SS-4</strain>
    </source>
</reference>
<dbReference type="Pfam" id="PF20236">
    <property type="entry name" value="DUF6593"/>
    <property type="match status" value="1"/>
</dbReference>
<keyword evidence="5" id="KW-1185">Reference proteome</keyword>
<evidence type="ECO:0000313" key="4">
    <source>
        <dbReference type="EMBL" id="KJA19139.1"/>
    </source>
</evidence>
<sequence>MSMQLCLVNNNPISTLLITPDGDPLFSIETAPTPYGDISPYAPSVPRAKAPTSTTRIKRLERYHMSTGHTETEIGVIEYQGIGQGCLLQLSKDNRALVIPPHYDISRTIDSEENTDIDAKEEERIENSWEFSTSDSERLTWKMFAHTPVLLSSSNAIMPVARYGRAKVGIVSRSRRAFLEIFPAGLAIIDLIVVTFVAFMKQRILIDSAEPGPSNPSQAAHTSLSNLTAETTQSESVFEATQAHTFSTPPR</sequence>
<evidence type="ECO:0000256" key="1">
    <source>
        <dbReference type="SAM" id="MobiDB-lite"/>
    </source>
</evidence>
<feature type="transmembrane region" description="Helical" evidence="2">
    <location>
        <begin position="177"/>
        <end position="200"/>
    </location>
</feature>
<gene>
    <name evidence="4" type="ORF">HYPSUDRAFT_217822</name>
</gene>
<protein>
    <recommendedName>
        <fullName evidence="3">DUF6593 domain-containing protein</fullName>
    </recommendedName>
</protein>
<keyword evidence="2" id="KW-0812">Transmembrane</keyword>
<name>A0A0D2NJT3_HYPSF</name>
<dbReference type="InterPro" id="IPR046528">
    <property type="entry name" value="DUF6593"/>
</dbReference>
<dbReference type="OMA" id="FVAFMKQ"/>
<dbReference type="EMBL" id="KN817581">
    <property type="protein sequence ID" value="KJA19139.1"/>
    <property type="molecule type" value="Genomic_DNA"/>
</dbReference>